<gene>
    <name evidence="6" type="ORF">FRZ44_25970</name>
</gene>
<evidence type="ECO:0000256" key="3">
    <source>
        <dbReference type="SAM" id="SignalP"/>
    </source>
</evidence>
<keyword evidence="2" id="KW-0378">Hydrolase</keyword>
<evidence type="ECO:0008006" key="8">
    <source>
        <dbReference type="Google" id="ProtNLM"/>
    </source>
</evidence>
<dbReference type="Pfam" id="PF00561">
    <property type="entry name" value="Abhydrolase_1"/>
    <property type="match status" value="1"/>
</dbReference>
<keyword evidence="7" id="KW-1185">Reference proteome</keyword>
<sequence>MPSSPSFRLASALSAALVLLFLTASTPPKSTSSLSSNKLEAALDKLGAHQCKDSKLTCVTLTMPLDQLGNDPKGHVDIDFAVHFSEKPSKGLLIYLVGGPGSSGLEAAEDSLSDHNSRLGQEMDIVFLDQRGTGDRNAMDCPKASAVYDMATIDLDKPDEAVDLTKTFVAGCIKEMKHTELLPYLGTDQAIRDLETFRQAIGAPKVWLYGESYGTQFAQQYAVAFPDAIAGVILDGVIDTNLDAEGYAAEDGRAAESILARLFAACDDKSNCHADMSAPAATVYDALAARLAKAPIAVDYPLPDGSARRQLTRGMLEGAAFSALYGPGDRRDFIRALAAAGHEDLVPLLRLAYYNLALDPLTLEALGYSGFYLGAYYGISCQDYAEPGADPTALAKSILAEAKTRSTAFPHFPQLYVSDRLPCAFWPAKGKVGRPKAFTGGSYPTVILNSDADPATPISNGYAVFDRVKNGYMITMQGGPHVIMGRDDACPDKVVLGLMLDDQIPIAHEQICDTALTRSYVPLTLTDPADAKDPLKVARGVEVELERFPEFYWDLGSDPVSIGCDHGGKIEARETKTGREYRFRNCGLWPELRISGTASAHQEGDNSDDITLAIDVAGAHQGHLNYHHDWITEATSLGGEYDGKDLATPRPPLR</sequence>
<comment type="similarity">
    <text evidence="1">Belongs to the peptidase S33 family.</text>
</comment>
<evidence type="ECO:0000256" key="1">
    <source>
        <dbReference type="ARBA" id="ARBA00010088"/>
    </source>
</evidence>
<feature type="signal peptide" evidence="3">
    <location>
        <begin position="1"/>
        <end position="24"/>
    </location>
</feature>
<evidence type="ECO:0000259" key="4">
    <source>
        <dbReference type="Pfam" id="PF00561"/>
    </source>
</evidence>
<feature type="chain" id="PRO_5023920728" description="Alpha/beta hydrolase" evidence="3">
    <location>
        <begin position="25"/>
        <end position="654"/>
    </location>
</feature>
<name>A0A5J6MJC4_9PROT</name>
<dbReference type="EMBL" id="CP042906">
    <property type="protein sequence ID" value="QEX17301.1"/>
    <property type="molecule type" value="Genomic_DNA"/>
</dbReference>
<evidence type="ECO:0000256" key="2">
    <source>
        <dbReference type="ARBA" id="ARBA00022801"/>
    </source>
</evidence>
<protein>
    <recommendedName>
        <fullName evidence="8">Alpha/beta hydrolase</fullName>
    </recommendedName>
</protein>
<dbReference type="InterPro" id="IPR029058">
    <property type="entry name" value="AB_hydrolase_fold"/>
</dbReference>
<dbReference type="InterPro" id="IPR013595">
    <property type="entry name" value="Pept_S33_TAP-like_C"/>
</dbReference>
<evidence type="ECO:0000313" key="6">
    <source>
        <dbReference type="EMBL" id="QEX17301.1"/>
    </source>
</evidence>
<dbReference type="InterPro" id="IPR051601">
    <property type="entry name" value="Serine_prot/Carboxylest_S33"/>
</dbReference>
<dbReference type="GO" id="GO:0016787">
    <property type="term" value="F:hydrolase activity"/>
    <property type="evidence" value="ECO:0007669"/>
    <property type="project" value="UniProtKB-KW"/>
</dbReference>
<dbReference type="SUPFAM" id="SSF53474">
    <property type="entry name" value="alpha/beta-Hydrolases"/>
    <property type="match status" value="1"/>
</dbReference>
<accession>A0A5J6MJC4</accession>
<organism evidence="6 7">
    <name type="scientific">Hypericibacter terrae</name>
    <dbReference type="NCBI Taxonomy" id="2602015"/>
    <lineage>
        <taxon>Bacteria</taxon>
        <taxon>Pseudomonadati</taxon>
        <taxon>Pseudomonadota</taxon>
        <taxon>Alphaproteobacteria</taxon>
        <taxon>Rhodospirillales</taxon>
        <taxon>Dongiaceae</taxon>
        <taxon>Hypericibacter</taxon>
    </lineage>
</organism>
<feature type="domain" description="Peptidase S33 tripeptidyl aminopeptidase-like C-terminal" evidence="5">
    <location>
        <begin position="416"/>
        <end position="505"/>
    </location>
</feature>
<dbReference type="Gene3D" id="3.40.50.1820">
    <property type="entry name" value="alpha/beta hydrolase"/>
    <property type="match status" value="1"/>
</dbReference>
<dbReference type="Proteomes" id="UP000326202">
    <property type="component" value="Chromosome"/>
</dbReference>
<dbReference type="PANTHER" id="PTHR43248:SF25">
    <property type="entry name" value="AB HYDROLASE-1 DOMAIN-CONTAINING PROTEIN-RELATED"/>
    <property type="match status" value="1"/>
</dbReference>
<evidence type="ECO:0000259" key="5">
    <source>
        <dbReference type="Pfam" id="PF08386"/>
    </source>
</evidence>
<evidence type="ECO:0000313" key="7">
    <source>
        <dbReference type="Proteomes" id="UP000326202"/>
    </source>
</evidence>
<reference evidence="6 7" key="1">
    <citation type="submission" date="2019-08" db="EMBL/GenBank/DDBJ databases">
        <title>Hyperibacter terrae gen. nov., sp. nov. and Hyperibacter viscosus sp. nov., two new members in the family Rhodospirillaceae isolated from the rhizosphere of Hypericum perforatum.</title>
        <authorList>
            <person name="Noviana Z."/>
        </authorList>
    </citation>
    <scope>NUCLEOTIDE SEQUENCE [LARGE SCALE GENOMIC DNA]</scope>
    <source>
        <strain evidence="6 7">R5913</strain>
    </source>
</reference>
<keyword evidence="3" id="KW-0732">Signal</keyword>
<dbReference type="AlphaFoldDB" id="A0A5J6MJC4"/>
<dbReference type="PANTHER" id="PTHR43248">
    <property type="entry name" value="2-SUCCINYL-6-HYDROXY-2,4-CYCLOHEXADIENE-1-CARBOXYLATE SYNTHASE"/>
    <property type="match status" value="1"/>
</dbReference>
<dbReference type="Pfam" id="PF08386">
    <property type="entry name" value="Abhydrolase_4"/>
    <property type="match status" value="1"/>
</dbReference>
<dbReference type="InterPro" id="IPR000073">
    <property type="entry name" value="AB_hydrolase_1"/>
</dbReference>
<proteinExistence type="inferred from homology"/>
<dbReference type="KEGG" id="htq:FRZ44_25970"/>
<feature type="domain" description="AB hydrolase-1" evidence="4">
    <location>
        <begin position="92"/>
        <end position="244"/>
    </location>
</feature>